<dbReference type="EMBL" id="VIIS01000292">
    <property type="protein sequence ID" value="KAF0310711.1"/>
    <property type="molecule type" value="Genomic_DNA"/>
</dbReference>
<keyword evidence="16" id="KW-1185">Reference proteome</keyword>
<dbReference type="OrthoDB" id="5126881at2759"/>
<evidence type="ECO:0000259" key="14">
    <source>
        <dbReference type="Pfam" id="PF02882"/>
    </source>
</evidence>
<evidence type="ECO:0000313" key="16">
    <source>
        <dbReference type="Proteomes" id="UP000440578"/>
    </source>
</evidence>
<dbReference type="FunFam" id="3.40.50.10860:FF:000001">
    <property type="entry name" value="Bifunctional protein FolD"/>
    <property type="match status" value="1"/>
</dbReference>
<evidence type="ECO:0000256" key="12">
    <source>
        <dbReference type="ARBA" id="ARBA00061364"/>
    </source>
</evidence>
<dbReference type="GO" id="GO:0019752">
    <property type="term" value="P:carboxylic acid metabolic process"/>
    <property type="evidence" value="ECO:0007669"/>
    <property type="project" value="UniProtKB-ARBA"/>
</dbReference>
<protein>
    <submittedName>
        <fullName evidence="15">Bifunctional methylenetetrahydrofolate dehydrogenase/cyclohydrolase, mitochondrial</fullName>
    </submittedName>
</protein>
<dbReference type="PROSITE" id="PS00767">
    <property type="entry name" value="THF_DHG_CYH_2"/>
    <property type="match status" value="1"/>
</dbReference>
<dbReference type="FunFam" id="3.40.50.720:FF:000070">
    <property type="entry name" value="probable bifunctional methylenetetrahydrofolate dehydrogenase/cyclohydrolase 2"/>
    <property type="match status" value="1"/>
</dbReference>
<evidence type="ECO:0000256" key="7">
    <source>
        <dbReference type="ARBA" id="ARBA00023027"/>
    </source>
</evidence>
<keyword evidence="8" id="KW-0496">Mitochondrion</keyword>
<dbReference type="InterPro" id="IPR020630">
    <property type="entry name" value="THF_DH/CycHdrlase_cat_dom"/>
</dbReference>
<evidence type="ECO:0000256" key="6">
    <source>
        <dbReference type="ARBA" id="ARBA00023002"/>
    </source>
</evidence>
<dbReference type="Gene3D" id="3.40.50.720">
    <property type="entry name" value="NAD(P)-binding Rossmann-like Domain"/>
    <property type="match status" value="1"/>
</dbReference>
<evidence type="ECO:0000256" key="11">
    <source>
        <dbReference type="ARBA" id="ARBA00050302"/>
    </source>
</evidence>
<dbReference type="SUPFAM" id="SSF51735">
    <property type="entry name" value="NAD(P)-binding Rossmann-fold domains"/>
    <property type="match status" value="1"/>
</dbReference>
<evidence type="ECO:0000313" key="15">
    <source>
        <dbReference type="EMBL" id="KAF0310709.1"/>
    </source>
</evidence>
<dbReference type="Gene3D" id="3.40.50.10860">
    <property type="entry name" value="Leucine Dehydrogenase, chain A, domain 1"/>
    <property type="match status" value="1"/>
</dbReference>
<comment type="subcellular location">
    <subcellularLocation>
        <location evidence="2">Mitochondrion</location>
    </subcellularLocation>
</comment>
<keyword evidence="5" id="KW-0460">Magnesium</keyword>
<dbReference type="GO" id="GO:0004488">
    <property type="term" value="F:methylenetetrahydrofolate dehydrogenase (NADP+) activity"/>
    <property type="evidence" value="ECO:0007669"/>
    <property type="project" value="InterPro"/>
</dbReference>
<evidence type="ECO:0000256" key="10">
    <source>
        <dbReference type="ARBA" id="ARBA00036357"/>
    </source>
</evidence>
<dbReference type="GO" id="GO:0004487">
    <property type="term" value="F:methylenetetrahydrofolate dehydrogenase (NAD+) activity"/>
    <property type="evidence" value="ECO:0007669"/>
    <property type="project" value="UniProtKB-EC"/>
</dbReference>
<keyword evidence="7" id="KW-0520">NAD</keyword>
<keyword evidence="3" id="KW-0554">One-carbon metabolism</keyword>
<dbReference type="PANTHER" id="PTHR48099">
    <property type="entry name" value="C-1-TETRAHYDROFOLATE SYNTHASE, CYTOPLASMIC-RELATED"/>
    <property type="match status" value="1"/>
</dbReference>
<comment type="similarity">
    <text evidence="12">Belongs to the tetrahydrofolate dehydrogenase/cyclohydrolase family.</text>
</comment>
<organism evidence="15 16">
    <name type="scientific">Amphibalanus amphitrite</name>
    <name type="common">Striped barnacle</name>
    <name type="synonym">Balanus amphitrite</name>
    <dbReference type="NCBI Taxonomy" id="1232801"/>
    <lineage>
        <taxon>Eukaryota</taxon>
        <taxon>Metazoa</taxon>
        <taxon>Ecdysozoa</taxon>
        <taxon>Arthropoda</taxon>
        <taxon>Crustacea</taxon>
        <taxon>Multicrustacea</taxon>
        <taxon>Cirripedia</taxon>
        <taxon>Thoracica</taxon>
        <taxon>Thoracicalcarea</taxon>
        <taxon>Balanomorpha</taxon>
        <taxon>Balanoidea</taxon>
        <taxon>Balanidae</taxon>
        <taxon>Amphibalaninae</taxon>
        <taxon>Amphibalanus</taxon>
    </lineage>
</organism>
<dbReference type="AlphaFoldDB" id="A0A6A4WZJ0"/>
<dbReference type="GO" id="GO:0005759">
    <property type="term" value="C:mitochondrial matrix"/>
    <property type="evidence" value="ECO:0007669"/>
    <property type="project" value="UniProtKB-ARBA"/>
</dbReference>
<gene>
    <name evidence="15" type="primary">Mthfd2_3</name>
    <name evidence="15" type="ORF">FJT64_001907</name>
</gene>
<comment type="caution">
    <text evidence="15">The sequence shown here is derived from an EMBL/GenBank/DDBJ whole genome shotgun (WGS) entry which is preliminary data.</text>
</comment>
<dbReference type="InterPro" id="IPR020867">
    <property type="entry name" value="THF_DH/CycHdrlase_CS"/>
</dbReference>
<dbReference type="InterPro" id="IPR036291">
    <property type="entry name" value="NAD(P)-bd_dom_sf"/>
</dbReference>
<feature type="domain" description="Tetrahydrofolate dehydrogenase/cyclohydrolase catalytic" evidence="13">
    <location>
        <begin position="45"/>
        <end position="160"/>
    </location>
</feature>
<comment type="catalytic activity">
    <reaction evidence="10">
        <text>(6R)-5,10-methenyltetrahydrofolate + H2O = (6R)-10-formyltetrahydrofolate + H(+)</text>
        <dbReference type="Rhea" id="RHEA:23700"/>
        <dbReference type="ChEBI" id="CHEBI:15377"/>
        <dbReference type="ChEBI" id="CHEBI:15378"/>
        <dbReference type="ChEBI" id="CHEBI:57455"/>
        <dbReference type="ChEBI" id="CHEBI:195366"/>
        <dbReference type="EC" id="3.5.4.9"/>
    </reaction>
</comment>
<reference evidence="15 16" key="1">
    <citation type="submission" date="2019-07" db="EMBL/GenBank/DDBJ databases">
        <title>Draft genome assembly of a fouling barnacle, Amphibalanus amphitrite (Darwin, 1854): The first reference genome for Thecostraca.</title>
        <authorList>
            <person name="Kim W."/>
        </authorList>
    </citation>
    <scope>NUCLEOTIDE SEQUENCE [LARGE SCALE GENOMIC DNA]</scope>
    <source>
        <strain evidence="15">SNU_AA5</strain>
        <tissue evidence="15">Soma without cirri and trophi</tissue>
    </source>
</reference>
<accession>A0A6A4WZJ0</accession>
<keyword evidence="4 15" id="KW-0378">Hydrolase</keyword>
<keyword evidence="6" id="KW-0560">Oxidoreductase</keyword>
<dbReference type="SUPFAM" id="SSF53223">
    <property type="entry name" value="Aminoacid dehydrogenase-like, N-terminal domain"/>
    <property type="match status" value="1"/>
</dbReference>
<evidence type="ECO:0000259" key="13">
    <source>
        <dbReference type="Pfam" id="PF00763"/>
    </source>
</evidence>
<evidence type="ECO:0000256" key="5">
    <source>
        <dbReference type="ARBA" id="ARBA00022842"/>
    </source>
</evidence>
<dbReference type="CDD" id="cd01080">
    <property type="entry name" value="NAD_bind_m-THF_DH_Cyclohyd"/>
    <property type="match status" value="1"/>
</dbReference>
<comment type="cofactor">
    <cofactor evidence="1">
        <name>Mg(2+)</name>
        <dbReference type="ChEBI" id="CHEBI:18420"/>
    </cofactor>
</comment>
<dbReference type="PANTHER" id="PTHR48099:SF11">
    <property type="entry name" value="BIFUNCTIONAL METHYLENETETRAHYDROFOLATE DEHYDROGENASE_CYCLOHYDROLASE, MITOCHONDRIAL"/>
    <property type="match status" value="1"/>
</dbReference>
<comment type="catalytic activity">
    <reaction evidence="11">
        <text>(6R)-5,10-methylene-5,6,7,8-tetrahydrofolate + NAD(+) = (6R)-5,10-methenyltetrahydrofolate + NADH</text>
        <dbReference type="Rhea" id="RHEA:22892"/>
        <dbReference type="ChEBI" id="CHEBI:15636"/>
        <dbReference type="ChEBI" id="CHEBI:57455"/>
        <dbReference type="ChEBI" id="CHEBI:57540"/>
        <dbReference type="ChEBI" id="CHEBI:57945"/>
        <dbReference type="EC" id="1.5.1.15"/>
    </reaction>
</comment>
<proteinExistence type="inferred from homology"/>
<dbReference type="InterPro" id="IPR020631">
    <property type="entry name" value="THF_DH/CycHdrlase_NAD-bd_dom"/>
</dbReference>
<dbReference type="GO" id="GO:0035999">
    <property type="term" value="P:tetrahydrofolate interconversion"/>
    <property type="evidence" value="ECO:0007669"/>
    <property type="project" value="TreeGrafter"/>
</dbReference>
<evidence type="ECO:0000256" key="3">
    <source>
        <dbReference type="ARBA" id="ARBA00022563"/>
    </source>
</evidence>
<dbReference type="InterPro" id="IPR000672">
    <property type="entry name" value="THF_DH/CycHdrlase"/>
</dbReference>
<keyword evidence="9" id="KW-0511">Multifunctional enzyme</keyword>
<evidence type="ECO:0000256" key="1">
    <source>
        <dbReference type="ARBA" id="ARBA00001946"/>
    </source>
</evidence>
<dbReference type="HAMAP" id="MF_01576">
    <property type="entry name" value="THF_DHG_CYH"/>
    <property type="match status" value="1"/>
</dbReference>
<feature type="domain" description="Tetrahydrofolate dehydrogenase/cyclohydrolase NAD(P)-binding" evidence="14">
    <location>
        <begin position="179"/>
        <end position="334"/>
    </location>
</feature>
<evidence type="ECO:0000256" key="9">
    <source>
        <dbReference type="ARBA" id="ARBA00023268"/>
    </source>
</evidence>
<dbReference type="Pfam" id="PF02882">
    <property type="entry name" value="THF_DHG_CYH_C"/>
    <property type="match status" value="1"/>
</dbReference>
<evidence type="ECO:0000256" key="4">
    <source>
        <dbReference type="ARBA" id="ARBA00022801"/>
    </source>
</evidence>
<name>A0A6A4WZJ0_AMPAM</name>
<dbReference type="EMBL" id="VIIS01000292">
    <property type="protein sequence ID" value="KAF0310709.1"/>
    <property type="molecule type" value="Genomic_DNA"/>
</dbReference>
<evidence type="ECO:0000256" key="2">
    <source>
        <dbReference type="ARBA" id="ARBA00004173"/>
    </source>
</evidence>
<dbReference type="Pfam" id="PF00763">
    <property type="entry name" value="THF_DHG_CYH"/>
    <property type="match status" value="1"/>
</dbReference>
<sequence length="338" mass="36414">MKADCNVLLQMSLCKLMMRSVLKSLRASTLCRLDHTPSRGVASIIDGKKIAEDIKMEIKAEIDQLTSGGQRQPHLSVVLVGDDPASAVYVRNKINACKRVGINSEAIVKPSATSETELLDTISALNENPGVDGILVQLPVPEHMNERVICNAIHPSKDVDGFHVVNVGRFVQDMDCLMPCTPLGVQQLIIRSGVETFGKNAVVCGRSKNVGMPIAMLLHADGEGDTNAFDATTTLCHRYTPPEQLRRFVQTADIVVTAAGVVNLITADMVKPGCCVIDVGINRIVGPNGKPQIVGDVDFEVRQVAGHITPVPGGVGPMTVAMLMKNTLRAYKKEVNEF</sequence>
<dbReference type="Proteomes" id="UP000440578">
    <property type="component" value="Unassembled WGS sequence"/>
</dbReference>
<dbReference type="PROSITE" id="PS00766">
    <property type="entry name" value="THF_DHG_CYH_1"/>
    <property type="match status" value="1"/>
</dbReference>
<dbReference type="GO" id="GO:0004477">
    <property type="term" value="F:methenyltetrahydrofolate cyclohydrolase activity"/>
    <property type="evidence" value="ECO:0007669"/>
    <property type="project" value="UniProtKB-EC"/>
</dbReference>
<dbReference type="PRINTS" id="PR00085">
    <property type="entry name" value="THFDHDRGNASE"/>
</dbReference>
<dbReference type="InterPro" id="IPR046346">
    <property type="entry name" value="Aminoacid_DH-like_N_sf"/>
</dbReference>
<evidence type="ECO:0000256" key="8">
    <source>
        <dbReference type="ARBA" id="ARBA00023128"/>
    </source>
</evidence>